<evidence type="ECO:0000256" key="3">
    <source>
        <dbReference type="ARBA" id="ARBA00022692"/>
    </source>
</evidence>
<evidence type="ECO:0000256" key="6">
    <source>
        <dbReference type="SAM" id="Phobius"/>
    </source>
</evidence>
<proteinExistence type="inferred from homology"/>
<feature type="transmembrane region" description="Helical" evidence="6">
    <location>
        <begin position="51"/>
        <end position="75"/>
    </location>
</feature>
<keyword evidence="9" id="KW-1185">Reference proteome</keyword>
<feature type="domain" description="EamA" evidence="7">
    <location>
        <begin position="19"/>
        <end position="151"/>
    </location>
</feature>
<feature type="transmembrane region" description="Helical" evidence="6">
    <location>
        <begin position="223"/>
        <end position="244"/>
    </location>
</feature>
<protein>
    <submittedName>
        <fullName evidence="8">DMT family transporter</fullName>
    </submittedName>
</protein>
<feature type="transmembrane region" description="Helical" evidence="6">
    <location>
        <begin position="136"/>
        <end position="155"/>
    </location>
</feature>
<dbReference type="InterPro" id="IPR000620">
    <property type="entry name" value="EamA_dom"/>
</dbReference>
<feature type="transmembrane region" description="Helical" evidence="6">
    <location>
        <begin position="251"/>
        <end position="271"/>
    </location>
</feature>
<dbReference type="Pfam" id="PF00892">
    <property type="entry name" value="EamA"/>
    <property type="match status" value="2"/>
</dbReference>
<evidence type="ECO:0000256" key="4">
    <source>
        <dbReference type="ARBA" id="ARBA00022989"/>
    </source>
</evidence>
<dbReference type="PANTHER" id="PTHR22911:SF6">
    <property type="entry name" value="SOLUTE CARRIER FAMILY 35 MEMBER G1"/>
    <property type="match status" value="1"/>
</dbReference>
<organism evidence="8 9">
    <name type="scientific">Falsiroseomonas frigidaquae</name>
    <dbReference type="NCBI Taxonomy" id="487318"/>
    <lineage>
        <taxon>Bacteria</taxon>
        <taxon>Pseudomonadati</taxon>
        <taxon>Pseudomonadota</taxon>
        <taxon>Alphaproteobacteria</taxon>
        <taxon>Acetobacterales</taxon>
        <taxon>Roseomonadaceae</taxon>
        <taxon>Falsiroseomonas</taxon>
    </lineage>
</organism>
<feature type="transmembrane region" description="Helical" evidence="6">
    <location>
        <begin position="110"/>
        <end position="129"/>
    </location>
</feature>
<evidence type="ECO:0000313" key="9">
    <source>
        <dbReference type="Proteomes" id="UP000765160"/>
    </source>
</evidence>
<dbReference type="RefSeq" id="WP_168053515.1">
    <property type="nucleotide sequence ID" value="NZ_JAATJR010000007.1"/>
</dbReference>
<feature type="transmembrane region" description="Helical" evidence="6">
    <location>
        <begin position="87"/>
        <end position="104"/>
    </location>
</feature>
<dbReference type="InterPro" id="IPR037185">
    <property type="entry name" value="EmrE-like"/>
</dbReference>
<evidence type="ECO:0000256" key="1">
    <source>
        <dbReference type="ARBA" id="ARBA00004141"/>
    </source>
</evidence>
<accession>A0ABX1F5Z5</accession>
<reference evidence="8 9" key="1">
    <citation type="submission" date="2020-03" db="EMBL/GenBank/DDBJ databases">
        <title>Roseomonas selenitidurans sp. nov. isolated from soil.</title>
        <authorList>
            <person name="Liu H."/>
        </authorList>
    </citation>
    <scope>NUCLEOTIDE SEQUENCE [LARGE SCALE GENOMIC DNA]</scope>
    <source>
        <strain evidence="8 9">JCM 15073</strain>
    </source>
</reference>
<evidence type="ECO:0000259" key="7">
    <source>
        <dbReference type="Pfam" id="PF00892"/>
    </source>
</evidence>
<dbReference type="PANTHER" id="PTHR22911">
    <property type="entry name" value="ACYL-MALONYL CONDENSING ENZYME-RELATED"/>
    <property type="match status" value="1"/>
</dbReference>
<feature type="domain" description="EamA" evidence="7">
    <location>
        <begin position="165"/>
        <end position="289"/>
    </location>
</feature>
<keyword evidence="4 6" id="KW-1133">Transmembrane helix</keyword>
<keyword evidence="5 6" id="KW-0472">Membrane</keyword>
<evidence type="ECO:0000256" key="5">
    <source>
        <dbReference type="ARBA" id="ARBA00023136"/>
    </source>
</evidence>
<name>A0ABX1F5Z5_9PROT</name>
<dbReference type="SUPFAM" id="SSF103481">
    <property type="entry name" value="Multidrug resistance efflux transporter EmrE"/>
    <property type="match status" value="2"/>
</dbReference>
<dbReference type="Proteomes" id="UP000765160">
    <property type="component" value="Unassembled WGS sequence"/>
</dbReference>
<sequence length="307" mass="33002">MSPTQSLAIPVTVASARRRAILLVLAASASFVVSAALVKSLGPGIPLPQVILFRNFFALPLLLVMVVQAGGFHLLRTRLPWRHAERTMWGMCGMVGAFHGFVHLPLATATALGFTMPLFLTALSVLLLGEKVGWRRWSAVVVGFAGVLIMVRPGFGEAALPVFSVGLVLFGALGWAMAMMSIRRMGEAGEPGVSIVFWFALSSAVLAGLATIPVWVTPTPREWLHLAGIGCVSAVAQLLMTAAYRRGETTLLAPFEYSGLIWTMFAGILIWSEWPDAFELAGFGVLVGAGLYIWRREVVRAAEARGK</sequence>
<feature type="transmembrane region" description="Helical" evidence="6">
    <location>
        <begin position="161"/>
        <end position="182"/>
    </location>
</feature>
<dbReference type="EMBL" id="JAAVTX010000007">
    <property type="protein sequence ID" value="NKE47784.1"/>
    <property type="molecule type" value="Genomic_DNA"/>
</dbReference>
<comment type="caution">
    <text evidence="8">The sequence shown here is derived from an EMBL/GenBank/DDBJ whole genome shotgun (WGS) entry which is preliminary data.</text>
</comment>
<comment type="subcellular location">
    <subcellularLocation>
        <location evidence="1">Membrane</location>
        <topology evidence="1">Multi-pass membrane protein</topology>
    </subcellularLocation>
</comment>
<feature type="transmembrane region" description="Helical" evidence="6">
    <location>
        <begin position="277"/>
        <end position="294"/>
    </location>
</feature>
<gene>
    <name evidence="8" type="ORF">HB662_23615</name>
</gene>
<feature type="transmembrane region" description="Helical" evidence="6">
    <location>
        <begin position="194"/>
        <end position="217"/>
    </location>
</feature>
<keyword evidence="3 6" id="KW-0812">Transmembrane</keyword>
<comment type="similarity">
    <text evidence="2">Belongs to the drug/metabolite transporter (DMT) superfamily. 10 TMS drug/metabolite exporter (DME) (TC 2.A.7.3) family.</text>
</comment>
<evidence type="ECO:0000256" key="2">
    <source>
        <dbReference type="ARBA" id="ARBA00009853"/>
    </source>
</evidence>
<evidence type="ECO:0000313" key="8">
    <source>
        <dbReference type="EMBL" id="NKE47784.1"/>
    </source>
</evidence>